<dbReference type="Proteomes" id="UP001611494">
    <property type="component" value="Unassembled WGS sequence"/>
</dbReference>
<organism evidence="1 2">
    <name type="scientific">Nocardia testacea</name>
    <dbReference type="NCBI Taxonomy" id="248551"/>
    <lineage>
        <taxon>Bacteria</taxon>
        <taxon>Bacillati</taxon>
        <taxon>Actinomycetota</taxon>
        <taxon>Actinomycetes</taxon>
        <taxon>Mycobacteriales</taxon>
        <taxon>Nocardiaceae</taxon>
        <taxon>Nocardia</taxon>
    </lineage>
</organism>
<dbReference type="RefSeq" id="WP_397065282.1">
    <property type="nucleotide sequence ID" value="NZ_JBIRYL010000012.1"/>
</dbReference>
<evidence type="ECO:0000313" key="1">
    <source>
        <dbReference type="EMBL" id="MFI2233216.1"/>
    </source>
</evidence>
<dbReference type="EMBL" id="JBIRYL010000012">
    <property type="protein sequence ID" value="MFI2233216.1"/>
    <property type="molecule type" value="Genomic_DNA"/>
</dbReference>
<sequence>MSRRLQELMLAAVRAIQKPVEGIKSGANGNLTGAAESLRGAIKHETGSDADGARAVAAVGRGEERSPVDAAATLRGWTDDGDELTFGAGAARTTTMYDSEGNILGLRVLSTQPGIDDAAESAYMRTWAQSDRLADTEYSPAVRRELPIRDSRSIWEWGHSREAAWGEAVRRNGTPPIYIDAHAGLHGYSVDANVGTADNPVWKKVVVDGETFGRLVRSHPDLHRAITDGPQRPMVLLSCNSSRPGASGAQEFATYMHGEGGVVSDIHVPTGIAKPEVLPGTDIAALALEQTTDEAGRLLPEIRTFQAPTASTAQ</sequence>
<comment type="caution">
    <text evidence="1">The sequence shown here is derived from an EMBL/GenBank/DDBJ whole genome shotgun (WGS) entry which is preliminary data.</text>
</comment>
<protein>
    <submittedName>
        <fullName evidence="1">Uncharacterized protein</fullName>
    </submittedName>
</protein>
<keyword evidence="2" id="KW-1185">Reference proteome</keyword>
<evidence type="ECO:0000313" key="2">
    <source>
        <dbReference type="Proteomes" id="UP001611494"/>
    </source>
</evidence>
<gene>
    <name evidence="1" type="ORF">ACH49Z_25540</name>
</gene>
<proteinExistence type="predicted"/>
<accession>A0ABW7W352</accession>
<name>A0ABW7W352_9NOCA</name>
<reference evidence="1 2" key="1">
    <citation type="submission" date="2024-10" db="EMBL/GenBank/DDBJ databases">
        <title>The Natural Products Discovery Center: Release of the First 8490 Sequenced Strains for Exploring Actinobacteria Biosynthetic Diversity.</title>
        <authorList>
            <person name="Kalkreuter E."/>
            <person name="Kautsar S.A."/>
            <person name="Yang D."/>
            <person name="Bader C.D."/>
            <person name="Teijaro C.N."/>
            <person name="Fluegel L."/>
            <person name="Davis C.M."/>
            <person name="Simpson J.R."/>
            <person name="Lauterbach L."/>
            <person name="Steele A.D."/>
            <person name="Gui C."/>
            <person name="Meng S."/>
            <person name="Li G."/>
            <person name="Viehrig K."/>
            <person name="Ye F."/>
            <person name="Su P."/>
            <person name="Kiefer A.F."/>
            <person name="Nichols A."/>
            <person name="Cepeda A.J."/>
            <person name="Yan W."/>
            <person name="Fan B."/>
            <person name="Jiang Y."/>
            <person name="Adhikari A."/>
            <person name="Zheng C.-J."/>
            <person name="Schuster L."/>
            <person name="Cowan T.M."/>
            <person name="Smanski M.J."/>
            <person name="Chevrette M.G."/>
            <person name="De Carvalho L.P.S."/>
            <person name="Shen B."/>
        </authorList>
    </citation>
    <scope>NUCLEOTIDE SEQUENCE [LARGE SCALE GENOMIC DNA]</scope>
    <source>
        <strain evidence="1 2">NPDC019377</strain>
    </source>
</reference>